<dbReference type="InterPro" id="IPR023214">
    <property type="entry name" value="HAD_sf"/>
</dbReference>
<name>A0ABU7S3U4_9ACTN</name>
<keyword evidence="2" id="KW-1185">Reference proteome</keyword>
<dbReference type="InterPro" id="IPR036412">
    <property type="entry name" value="HAD-like_sf"/>
</dbReference>
<dbReference type="Pfam" id="PF00702">
    <property type="entry name" value="Hydrolase"/>
    <property type="match status" value="1"/>
</dbReference>
<comment type="caution">
    <text evidence="1">The sequence shown here is derived from an EMBL/GenBank/DDBJ whole genome shotgun (WGS) entry which is preliminary data.</text>
</comment>
<reference evidence="1 2" key="1">
    <citation type="submission" date="2024-01" db="EMBL/GenBank/DDBJ databases">
        <title>Genome insights into Plantactinospora sonchi sp. nov.</title>
        <authorList>
            <person name="Wang L."/>
        </authorList>
    </citation>
    <scope>NUCLEOTIDE SEQUENCE [LARGE SCALE GENOMIC DNA]</scope>
    <source>
        <strain evidence="1 2">NEAU-QY2</strain>
    </source>
</reference>
<dbReference type="Gene3D" id="3.40.50.1000">
    <property type="entry name" value="HAD superfamily/HAD-like"/>
    <property type="match status" value="1"/>
</dbReference>
<dbReference type="Proteomes" id="UP001332243">
    <property type="component" value="Unassembled WGS sequence"/>
</dbReference>
<accession>A0ABU7S3U4</accession>
<sequence length="216" mass="23927">MIEAVLFDLFGVLARAQTPTGKERLVRTAEVPGPAFWEAYWAVRPRYDSGELTGPAYWSEVAATLHTRFDDRQVGALIEADVASWHAVDDEMVAMVGELSAAGRRLGLLSNIPAELAVHHEAEHQWLRHFEVIAFSCRTGQVKPLAEAYRWCGRALRLPPDRILFVDDRAENVRGAEATGMRGHHFTGIDRLGAALARLGWTDAGRGQPLSAPRYS</sequence>
<dbReference type="EMBL" id="JAZGQK010000035">
    <property type="protein sequence ID" value="MEE6263196.1"/>
    <property type="molecule type" value="Genomic_DNA"/>
</dbReference>
<dbReference type="SFLD" id="SFLDS00003">
    <property type="entry name" value="Haloacid_Dehalogenase"/>
    <property type="match status" value="1"/>
</dbReference>
<dbReference type="PANTHER" id="PTHR43611:SF3">
    <property type="entry name" value="FLAVIN MONONUCLEOTIDE HYDROLASE 1, CHLOROPLATIC"/>
    <property type="match status" value="1"/>
</dbReference>
<organism evidence="1 2">
    <name type="scientific">Plantactinospora sonchi</name>
    <dbReference type="NCBI Taxonomy" id="1544735"/>
    <lineage>
        <taxon>Bacteria</taxon>
        <taxon>Bacillati</taxon>
        <taxon>Actinomycetota</taxon>
        <taxon>Actinomycetes</taxon>
        <taxon>Micromonosporales</taxon>
        <taxon>Micromonosporaceae</taxon>
        <taxon>Plantactinospora</taxon>
    </lineage>
</organism>
<dbReference type="InterPro" id="IPR006439">
    <property type="entry name" value="HAD-SF_hydro_IA"/>
</dbReference>
<dbReference type="SFLD" id="SFLDG01129">
    <property type="entry name" value="C1.5:_HAD__Beta-PGM__Phosphata"/>
    <property type="match status" value="1"/>
</dbReference>
<protein>
    <submittedName>
        <fullName evidence="1">HAD family phosphatase</fullName>
    </submittedName>
</protein>
<dbReference type="RefSeq" id="WP_331218135.1">
    <property type="nucleotide sequence ID" value="NZ_JAZGQK010000035.1"/>
</dbReference>
<dbReference type="PRINTS" id="PR00413">
    <property type="entry name" value="HADHALOGNASE"/>
</dbReference>
<evidence type="ECO:0000313" key="2">
    <source>
        <dbReference type="Proteomes" id="UP001332243"/>
    </source>
</evidence>
<gene>
    <name evidence="1" type="ORF">V1633_32425</name>
</gene>
<proteinExistence type="predicted"/>
<dbReference type="PANTHER" id="PTHR43611">
    <property type="entry name" value="ALPHA-D-GLUCOSE 1-PHOSPHATE PHOSPHATASE"/>
    <property type="match status" value="1"/>
</dbReference>
<dbReference type="SUPFAM" id="SSF56784">
    <property type="entry name" value="HAD-like"/>
    <property type="match status" value="1"/>
</dbReference>
<evidence type="ECO:0000313" key="1">
    <source>
        <dbReference type="EMBL" id="MEE6263196.1"/>
    </source>
</evidence>
<dbReference type="NCBIfam" id="TIGR01509">
    <property type="entry name" value="HAD-SF-IA-v3"/>
    <property type="match status" value="1"/>
</dbReference>
<dbReference type="CDD" id="cd02603">
    <property type="entry name" value="HAD_sEH-N_like"/>
    <property type="match status" value="1"/>
</dbReference>